<dbReference type="Pfam" id="PF14308">
    <property type="entry name" value="DnaJ-X"/>
    <property type="match status" value="1"/>
</dbReference>
<dbReference type="GO" id="GO:0005829">
    <property type="term" value="C:cytosol"/>
    <property type="evidence" value="ECO:0007669"/>
    <property type="project" value="TreeGrafter"/>
</dbReference>
<feature type="region of interest" description="Disordered" evidence="2">
    <location>
        <begin position="448"/>
        <end position="493"/>
    </location>
</feature>
<evidence type="ECO:0000313" key="5">
    <source>
        <dbReference type="Proteomes" id="UP001385951"/>
    </source>
</evidence>
<feature type="compositionally biased region" description="Basic and acidic residues" evidence="2">
    <location>
        <begin position="478"/>
        <end position="487"/>
    </location>
</feature>
<dbReference type="PROSITE" id="PS50076">
    <property type="entry name" value="DNAJ_2"/>
    <property type="match status" value="1"/>
</dbReference>
<dbReference type="Pfam" id="PF00226">
    <property type="entry name" value="DnaJ"/>
    <property type="match status" value="1"/>
</dbReference>
<feature type="compositionally biased region" description="Low complexity" evidence="2">
    <location>
        <begin position="152"/>
        <end position="169"/>
    </location>
</feature>
<dbReference type="CDD" id="cd06257">
    <property type="entry name" value="DnaJ"/>
    <property type="match status" value="1"/>
</dbReference>
<dbReference type="EMBL" id="JASBNA010000019">
    <property type="protein sequence ID" value="KAK7685703.1"/>
    <property type="molecule type" value="Genomic_DNA"/>
</dbReference>
<dbReference type="InterPro" id="IPR052814">
    <property type="entry name" value="Peroxisomal_DnaJ"/>
</dbReference>
<keyword evidence="1" id="KW-0175">Coiled coil</keyword>
<feature type="domain" description="J" evidence="3">
    <location>
        <begin position="7"/>
        <end position="71"/>
    </location>
</feature>
<dbReference type="Gene3D" id="1.10.287.110">
    <property type="entry name" value="DnaJ domain"/>
    <property type="match status" value="1"/>
</dbReference>
<comment type="caution">
    <text evidence="4">The sequence shown here is derived from an EMBL/GenBank/DDBJ whole genome shotgun (WGS) entry which is preliminary data.</text>
</comment>
<dbReference type="AlphaFoldDB" id="A0AAW0FW18"/>
<dbReference type="InterPro" id="IPR026894">
    <property type="entry name" value="DnaJ_X"/>
</dbReference>
<evidence type="ECO:0000259" key="3">
    <source>
        <dbReference type="PROSITE" id="PS50076"/>
    </source>
</evidence>
<feature type="compositionally biased region" description="Polar residues" evidence="2">
    <location>
        <begin position="136"/>
        <end position="151"/>
    </location>
</feature>
<keyword evidence="5" id="KW-1185">Reference proteome</keyword>
<dbReference type="InterPro" id="IPR036869">
    <property type="entry name" value="J_dom_sf"/>
</dbReference>
<feature type="region of interest" description="Disordered" evidence="2">
    <location>
        <begin position="118"/>
        <end position="237"/>
    </location>
</feature>
<dbReference type="InterPro" id="IPR018253">
    <property type="entry name" value="DnaJ_domain_CS"/>
</dbReference>
<dbReference type="PROSITE" id="PS00636">
    <property type="entry name" value="DNAJ_1"/>
    <property type="match status" value="1"/>
</dbReference>
<feature type="compositionally biased region" description="Basic residues" evidence="2">
    <location>
        <begin position="452"/>
        <end position="465"/>
    </location>
</feature>
<protein>
    <recommendedName>
        <fullName evidence="3">J domain-containing protein</fullName>
    </recommendedName>
</protein>
<reference evidence="4 5" key="1">
    <citation type="submission" date="2022-09" db="EMBL/GenBank/DDBJ databases">
        <authorList>
            <person name="Palmer J.M."/>
        </authorList>
    </citation>
    <scope>NUCLEOTIDE SEQUENCE [LARGE SCALE GENOMIC DNA]</scope>
    <source>
        <strain evidence="4 5">DSM 7382</strain>
    </source>
</reference>
<feature type="compositionally biased region" description="Low complexity" evidence="2">
    <location>
        <begin position="189"/>
        <end position="205"/>
    </location>
</feature>
<dbReference type="SMART" id="SM00271">
    <property type="entry name" value="DnaJ"/>
    <property type="match status" value="1"/>
</dbReference>
<accession>A0AAW0FW18</accession>
<feature type="compositionally biased region" description="Basic and acidic residues" evidence="2">
    <location>
        <begin position="221"/>
        <end position="237"/>
    </location>
</feature>
<dbReference type="SUPFAM" id="SSF46565">
    <property type="entry name" value="Chaperone J-domain"/>
    <property type="match status" value="1"/>
</dbReference>
<dbReference type="GO" id="GO:0016558">
    <property type="term" value="P:protein import into peroxisome matrix"/>
    <property type="evidence" value="ECO:0007669"/>
    <property type="project" value="TreeGrafter"/>
</dbReference>
<evidence type="ECO:0000256" key="2">
    <source>
        <dbReference type="SAM" id="MobiDB-lite"/>
    </source>
</evidence>
<dbReference type="PANTHER" id="PTHR45006:SF1">
    <property type="entry name" value="DNAJ-LIKE PROTEIN 1"/>
    <property type="match status" value="1"/>
</dbReference>
<dbReference type="PANTHER" id="PTHR45006">
    <property type="entry name" value="DNAJ-LIKE PROTEIN 1"/>
    <property type="match status" value="1"/>
</dbReference>
<dbReference type="PRINTS" id="PR00625">
    <property type="entry name" value="JDOMAIN"/>
</dbReference>
<name>A0AAW0FW18_9APHY</name>
<gene>
    <name evidence="4" type="ORF">QCA50_011047</name>
</gene>
<evidence type="ECO:0000256" key="1">
    <source>
        <dbReference type="SAM" id="Coils"/>
    </source>
</evidence>
<organism evidence="4 5">
    <name type="scientific">Cerrena zonata</name>
    <dbReference type="NCBI Taxonomy" id="2478898"/>
    <lineage>
        <taxon>Eukaryota</taxon>
        <taxon>Fungi</taxon>
        <taxon>Dikarya</taxon>
        <taxon>Basidiomycota</taxon>
        <taxon>Agaricomycotina</taxon>
        <taxon>Agaricomycetes</taxon>
        <taxon>Polyporales</taxon>
        <taxon>Cerrenaceae</taxon>
        <taxon>Cerrena</taxon>
    </lineage>
</organism>
<feature type="coiled-coil region" evidence="1">
    <location>
        <begin position="346"/>
        <end position="373"/>
    </location>
</feature>
<dbReference type="InterPro" id="IPR001623">
    <property type="entry name" value="DnaJ_domain"/>
</dbReference>
<evidence type="ECO:0000313" key="4">
    <source>
        <dbReference type="EMBL" id="KAK7685703.1"/>
    </source>
</evidence>
<proteinExistence type="predicted"/>
<sequence length="493" mass="53976">MAPVETEYYDLLGVTTDVNDTDLKKAYRKQAIKYHPDKNPSPDAEEKFKDISKAYQVLSDPNLRAVYDRNGAKMVDKEGGMNMEDAAGFFANVFGGERFMEYIGEISLMKEMASVTSTMMTEEEKAEMEKEMNAGLKSTPSPSAVTPETNGSTPAEAAPSTSESASSPIAPQPSHPAGGLDANAMVHHTSSPSETPAATTTSPAPDHNTPSPAQKEKKKKLSAEQRKKLEELEEERRKKMQERIDTLTGKLIERLRPFVEAAKPGDKDDAETKTFEARIKKEAEDLKLESFGIELLHTIGNVYIMKATSFLKSKKFLGIPGFFSRLKEKGAVAKDAWGVIGSAIGVQNTMQEMERLAAKGEIAEEELRALEEDVTGKIMLASWRGTRFEVVQVLREVVDKVLKESGVSEAVLFNRAKGLLLIGTIFKAAQPDESDIERRELERMVAEAAAGKSKHQQLRAQAKAKKAAEAAQHPSSSKHVEAKDAATEAKASS</sequence>
<dbReference type="Proteomes" id="UP001385951">
    <property type="component" value="Unassembled WGS sequence"/>
</dbReference>